<dbReference type="Proteomes" id="UP000008281">
    <property type="component" value="Unassembled WGS sequence"/>
</dbReference>
<name>E3NJA6_CAERE</name>
<dbReference type="PANTHER" id="PTHR22921">
    <property type="entry name" value="PROTEIN CBG20088-RELATED"/>
    <property type="match status" value="1"/>
</dbReference>
<dbReference type="HOGENOM" id="CLU_028493_0_0_1"/>
<dbReference type="InterPro" id="IPR009667">
    <property type="entry name" value="DUF1258"/>
</dbReference>
<protein>
    <submittedName>
        <fullName evidence="2">Uncharacterized protein</fullName>
    </submittedName>
</protein>
<dbReference type="STRING" id="31234.E3NJA6"/>
<dbReference type="InParanoid" id="E3NJA6"/>
<reference evidence="2" key="1">
    <citation type="submission" date="2007-07" db="EMBL/GenBank/DDBJ databases">
        <title>PCAP assembly of the Caenorhabditis remanei genome.</title>
        <authorList>
            <consortium name="The Caenorhabditis remanei Sequencing Consortium"/>
            <person name="Wilson R.K."/>
        </authorList>
    </citation>
    <scope>NUCLEOTIDE SEQUENCE [LARGE SCALE GENOMIC DNA]</scope>
    <source>
        <strain evidence="2">PB4641</strain>
    </source>
</reference>
<organism evidence="3">
    <name type="scientific">Caenorhabditis remanei</name>
    <name type="common">Caenorhabditis vulgaris</name>
    <dbReference type="NCBI Taxonomy" id="31234"/>
    <lineage>
        <taxon>Eukaryota</taxon>
        <taxon>Metazoa</taxon>
        <taxon>Ecdysozoa</taxon>
        <taxon>Nematoda</taxon>
        <taxon>Chromadorea</taxon>
        <taxon>Rhabditida</taxon>
        <taxon>Rhabditina</taxon>
        <taxon>Rhabditomorpha</taxon>
        <taxon>Rhabditoidea</taxon>
        <taxon>Rhabditidae</taxon>
        <taxon>Peloderinae</taxon>
        <taxon>Caenorhabditis</taxon>
    </lineage>
</organism>
<keyword evidence="3" id="KW-1185">Reference proteome</keyword>
<dbReference type="Pfam" id="PF06869">
    <property type="entry name" value="DUF1258"/>
    <property type="match status" value="1"/>
</dbReference>
<evidence type="ECO:0000313" key="3">
    <source>
        <dbReference type="Proteomes" id="UP000008281"/>
    </source>
</evidence>
<accession>E3NJA6</accession>
<dbReference type="AlphaFoldDB" id="E3NJA6"/>
<gene>
    <name evidence="2" type="ORF">CRE_25924</name>
</gene>
<evidence type="ECO:0000256" key="1">
    <source>
        <dbReference type="SAM" id="MobiDB-lite"/>
    </source>
</evidence>
<dbReference type="OrthoDB" id="5869659at2759"/>
<proteinExistence type="predicted"/>
<feature type="compositionally biased region" description="Low complexity" evidence="1">
    <location>
        <begin position="33"/>
        <end position="44"/>
    </location>
</feature>
<feature type="region of interest" description="Disordered" evidence="1">
    <location>
        <begin position="21"/>
        <end position="44"/>
    </location>
</feature>
<sequence length="627" mass="71114">MPRSNYKLFQSSEMEEDLLNVENYDHMEEESQSSENSSDISEVQSVEIDRDINMDYGEEISDNNGYEVLEGTETVSGTTKKLWPVSLILVDLPTGLMQKSTSVVLEGLVECSETPSTAVWNSIIPFIVSDIERNIGKIGGFTIKCYIATVTADQPVWFLFCKRILCFFTFQAKRAFFGMKSHQSSGSCFYCLSENTFYKSRGDSRRETRFGELTSFDSRHGQNGFGPIPSKIIDIIHPYDTPIDLLHALGEGIFERIRKELMPKDIKLERKSEIFVIDEKLFNSYMKKVNIHSYYKNLEACRNGTDKTNFFRLVICLIALECPHMTPEARTVLVALSMLANKMYSDSSVSDLFDLQLCAAAAWFLIEANEKYITIKAHEILFHLPEVNQIFRNTGPLSTNSFESYYQFALSGYSTSTTRYFVQNACTKVLLHSSIRREIAHRSTGHKSSKIQKFLSLTSDIIPTKIHWMSPIIETTAEDLASVSDREATLFGRLSLGIGTLVSNYSDRKTKDDMFFAETIEGKKCFRFVAAIVKNFVTGVLAEPINSVTESERFARFGQVYDNMDSNNLYYASEVHRIIKEYDGMQCGRLSGRRTVISVESITGISCYIESDTYTIFIQANGALLHN</sequence>
<evidence type="ECO:0000313" key="2">
    <source>
        <dbReference type="EMBL" id="EFP00568.1"/>
    </source>
</evidence>
<dbReference type="EMBL" id="DS268733">
    <property type="protein sequence ID" value="EFP00568.1"/>
    <property type="molecule type" value="Genomic_DNA"/>
</dbReference>
<dbReference type="PANTHER" id="PTHR22921:SF27">
    <property type="entry name" value="C2H2-TYPE DOMAIN-CONTAINING PROTEIN-RELATED"/>
    <property type="match status" value="1"/>
</dbReference>